<dbReference type="RefSeq" id="NP_504332.1">
    <property type="nucleotide sequence ID" value="NM_071931.1"/>
</dbReference>
<keyword evidence="1" id="KW-1133">Transmembrane helix</keyword>
<evidence type="ECO:0000313" key="3">
    <source>
        <dbReference type="Proteomes" id="UP000001940"/>
    </source>
</evidence>
<dbReference type="HOGENOM" id="CLU_036335_2_0_1"/>
<dbReference type="GO" id="GO:0005886">
    <property type="term" value="C:plasma membrane"/>
    <property type="evidence" value="ECO:0000318"/>
    <property type="project" value="GO_Central"/>
</dbReference>
<keyword evidence="1" id="KW-0472">Membrane</keyword>
<dbReference type="OrthoDB" id="5847814at2759"/>
<evidence type="ECO:0000256" key="1">
    <source>
        <dbReference type="SAM" id="Phobius"/>
    </source>
</evidence>
<dbReference type="GO" id="GO:0038022">
    <property type="term" value="F:G protein-coupled olfactory receptor activity"/>
    <property type="evidence" value="ECO:0000318"/>
    <property type="project" value="GO_Central"/>
</dbReference>
<proteinExistence type="predicted"/>
<dbReference type="EMBL" id="BX284605">
    <property type="protein sequence ID" value="CCD62598.1"/>
    <property type="molecule type" value="Genomic_DNA"/>
</dbReference>
<feature type="transmembrane region" description="Helical" evidence="1">
    <location>
        <begin position="43"/>
        <end position="65"/>
    </location>
</feature>
<dbReference type="KEGG" id="cel:CELE_F26G5.4"/>
<dbReference type="GeneID" id="184997"/>
<dbReference type="PIR" id="T28730">
    <property type="entry name" value="T28730"/>
</dbReference>
<dbReference type="WormBase" id="F26G5.4">
    <property type="protein sequence ID" value="CE09701"/>
    <property type="gene ID" value="WBGene00006240"/>
    <property type="gene designation" value="str-207"/>
</dbReference>
<dbReference type="InParanoid" id="O16932"/>
<organism evidence="2 3">
    <name type="scientific">Caenorhabditis elegans</name>
    <dbReference type="NCBI Taxonomy" id="6239"/>
    <lineage>
        <taxon>Eukaryota</taxon>
        <taxon>Metazoa</taxon>
        <taxon>Ecdysozoa</taxon>
        <taxon>Nematoda</taxon>
        <taxon>Chromadorea</taxon>
        <taxon>Rhabditida</taxon>
        <taxon>Rhabditina</taxon>
        <taxon>Rhabditomorpha</taxon>
        <taxon>Rhabditoidea</taxon>
        <taxon>Rhabditidae</taxon>
        <taxon>Peloderinae</taxon>
        <taxon>Caenorhabditis</taxon>
    </lineage>
</organism>
<dbReference type="STRING" id="6239.F26G5.4.1"/>
<feature type="transmembrane region" description="Helical" evidence="1">
    <location>
        <begin position="131"/>
        <end position="148"/>
    </location>
</feature>
<dbReference type="SMR" id="O16932"/>
<evidence type="ECO:0000313" key="4">
    <source>
        <dbReference type="WormBase" id="F26G5.4"/>
    </source>
</evidence>
<dbReference type="GO" id="GO:0042048">
    <property type="term" value="P:olfactory behavior"/>
    <property type="evidence" value="ECO:0000318"/>
    <property type="project" value="GO_Central"/>
</dbReference>
<dbReference type="InterPro" id="IPR019428">
    <property type="entry name" value="7TM_GPCR_serpentine_rcpt_Str"/>
</dbReference>
<reference evidence="2 3" key="1">
    <citation type="journal article" date="1998" name="Science">
        <title>Genome sequence of the nematode C. elegans: a platform for investigating biology.</title>
        <authorList>
            <consortium name="The C. elegans sequencing consortium"/>
            <person name="Sulson J.E."/>
            <person name="Waterston R."/>
        </authorList>
    </citation>
    <scope>NUCLEOTIDE SEQUENCE [LARGE SCALE GENOMIC DNA]</scope>
    <source>
        <strain evidence="2 3">Bristol N2</strain>
    </source>
</reference>
<evidence type="ECO:0000313" key="2">
    <source>
        <dbReference type="EMBL" id="CCD62598.1"/>
    </source>
</evidence>
<feature type="transmembrane region" description="Helical" evidence="1">
    <location>
        <begin position="87"/>
        <end position="110"/>
    </location>
</feature>
<dbReference type="PaxDb" id="6239-F26G5.4"/>
<feature type="transmembrane region" description="Helical" evidence="1">
    <location>
        <begin position="196"/>
        <end position="227"/>
    </location>
</feature>
<keyword evidence="1" id="KW-0812">Transmembrane</keyword>
<dbReference type="PANTHER" id="PTHR22943">
    <property type="entry name" value="7-TRANSMEMBRANE DOMAIN RECEPTOR C.ELEGANS"/>
    <property type="match status" value="1"/>
</dbReference>
<dbReference type="FunCoup" id="O16932">
    <property type="interactions" value="80"/>
</dbReference>
<dbReference type="AlphaFoldDB" id="O16932"/>
<keyword evidence="3" id="KW-1185">Reference proteome</keyword>
<feature type="transmembrane region" description="Helical" evidence="1">
    <location>
        <begin position="248"/>
        <end position="265"/>
    </location>
</feature>
<dbReference type="GO" id="GO:0007186">
    <property type="term" value="P:G protein-coupled receptor signaling pathway"/>
    <property type="evidence" value="ECO:0000318"/>
    <property type="project" value="GO_Central"/>
</dbReference>
<protein>
    <submittedName>
        <fullName evidence="2">Seven TM Receptor</fullName>
    </submittedName>
</protein>
<dbReference type="CTD" id="184997"/>
<dbReference type="OMA" id="WAISGNI"/>
<dbReference type="UCSC" id="F26G5.4">
    <property type="organism name" value="c. elegans"/>
</dbReference>
<feature type="transmembrane region" description="Helical" evidence="1">
    <location>
        <begin position="271"/>
        <end position="297"/>
    </location>
</feature>
<dbReference type="eggNOG" id="ENOG502RVUE">
    <property type="taxonomic scope" value="Eukaryota"/>
</dbReference>
<dbReference type="PANTHER" id="PTHR22943:SF20">
    <property type="entry name" value="SEVEN TM RECEPTOR"/>
    <property type="match status" value="1"/>
</dbReference>
<dbReference type="Proteomes" id="UP000001940">
    <property type="component" value="Chromosome V"/>
</dbReference>
<keyword evidence="2" id="KW-0675">Receptor</keyword>
<feature type="transmembrane region" description="Helical" evidence="1">
    <location>
        <begin position="12"/>
        <end position="31"/>
    </location>
</feature>
<dbReference type="AGR" id="WB:WBGene00006240"/>
<accession>O16932</accession>
<gene>
    <name evidence="2 4" type="primary">str-207</name>
    <name evidence="2" type="ORF">CELE_F26G5.4</name>
    <name evidence="4" type="ORF">F26G5.4</name>
</gene>
<dbReference type="PhylomeDB" id="O16932"/>
<name>O16932_CAEEL</name>
<dbReference type="Pfam" id="PF10326">
    <property type="entry name" value="7TM_GPCR_Str"/>
    <property type="match status" value="1"/>
</dbReference>
<dbReference type="SUPFAM" id="SSF81321">
    <property type="entry name" value="Family A G protein-coupled receptor-like"/>
    <property type="match status" value="1"/>
</dbReference>
<sequence length="346" mass="39813">MLDWKLFQNYQLIGSVIGLLLNSLTISLVVNKSPQQMRAYKNLIILTSLFEINYSVLELLVQPMFHSFGSAFAMVINVEKCYLDRNVLMVLVSFYNAFVGSLLAMFCIQFTYRYWAISGNIWLEKFNGFRILWWALVPVLCGAIWWFVTYFPCSPRPSADEYLRNEIMNVFNLDIDKNLYIAPYFYETNSDGITDIYYPSFIAIIVNILITIVSLITVFYFGFRCYISLQKICKQNVSQNTRGLQKQLFYSLIAQTLIPLFLMYIPGCAMFLLSFLTIDVGSFTGIVTVTIALFPAVDPLPTLIMVKCYRNSLRSYLRVFLSAVSKMFQTPDVPANVTELSKVTRL</sequence>